<evidence type="ECO:0000259" key="2">
    <source>
        <dbReference type="Pfam" id="PF18134"/>
    </source>
</evidence>
<dbReference type="Proteomes" id="UP000072083">
    <property type="component" value="Unassembled WGS sequence"/>
</dbReference>
<dbReference type="CDD" id="cd05400">
    <property type="entry name" value="NT_2-5OAS_ClassI-CCAase"/>
    <property type="match status" value="1"/>
</dbReference>
<dbReference type="InterPro" id="IPR040511">
    <property type="entry name" value="AGS_C"/>
</dbReference>
<dbReference type="InterPro" id="IPR043519">
    <property type="entry name" value="NT_sf"/>
</dbReference>
<dbReference type="Gene3D" id="3.30.460.10">
    <property type="entry name" value="Beta Polymerase, domain 2"/>
    <property type="match status" value="1"/>
</dbReference>
<dbReference type="EMBL" id="FIGZ01000007">
    <property type="protein sequence ID" value="CYU84682.1"/>
    <property type="molecule type" value="Genomic_DNA"/>
</dbReference>
<keyword evidence="1" id="KW-0051">Antiviral defense</keyword>
<dbReference type="RefSeq" id="WP_044678373.1">
    <property type="nucleotide sequence ID" value="NZ_CEDF01000021.1"/>
</dbReference>
<evidence type="ECO:0000313" key="6">
    <source>
        <dbReference type="Proteomes" id="UP000071962"/>
    </source>
</evidence>
<evidence type="ECO:0000313" key="7">
    <source>
        <dbReference type="Proteomes" id="UP000072083"/>
    </source>
</evidence>
<evidence type="ECO:0000256" key="1">
    <source>
        <dbReference type="ARBA" id="ARBA00023118"/>
    </source>
</evidence>
<evidence type="ECO:0000313" key="8">
    <source>
        <dbReference type="Proteomes" id="UP000075193"/>
    </source>
</evidence>
<dbReference type="GO" id="GO:0016779">
    <property type="term" value="F:nucleotidyltransferase activity"/>
    <property type="evidence" value="ECO:0007669"/>
    <property type="project" value="InterPro"/>
</dbReference>
<organism evidence="3 7">
    <name type="scientific">Streptococcus suis</name>
    <dbReference type="NCBI Taxonomy" id="1307"/>
    <lineage>
        <taxon>Bacteria</taxon>
        <taxon>Bacillati</taxon>
        <taxon>Bacillota</taxon>
        <taxon>Bacilli</taxon>
        <taxon>Lactobacillales</taxon>
        <taxon>Streptococcaceae</taxon>
        <taxon>Streptococcus</taxon>
    </lineage>
</organism>
<evidence type="ECO:0000313" key="3">
    <source>
        <dbReference type="EMBL" id="CYU84682.1"/>
    </source>
</evidence>
<gene>
    <name evidence="3" type="ORF">ERS132406_00929</name>
    <name evidence="4" type="ORF">ERS132441_01302</name>
    <name evidence="5" type="ORF">ERS132551_00457</name>
</gene>
<dbReference type="Pfam" id="PF18134">
    <property type="entry name" value="AGS_C"/>
    <property type="match status" value="1"/>
</dbReference>
<proteinExistence type="predicted"/>
<dbReference type="GO" id="GO:0051607">
    <property type="term" value="P:defense response to virus"/>
    <property type="evidence" value="ECO:0007669"/>
    <property type="project" value="UniProtKB-KW"/>
</dbReference>
<evidence type="ECO:0000313" key="4">
    <source>
        <dbReference type="EMBL" id="CYV88081.1"/>
    </source>
</evidence>
<name>A0A0Z8M6F3_STRSU</name>
<dbReference type="EMBL" id="FIIC01000014">
    <property type="protein sequence ID" value="CYV88081.1"/>
    <property type="molecule type" value="Genomic_DNA"/>
</dbReference>
<dbReference type="SUPFAM" id="SSF81301">
    <property type="entry name" value="Nucleotidyltransferase"/>
    <property type="match status" value="1"/>
</dbReference>
<feature type="domain" description="Adenylyl/Guanylyl and SMODS C-terminal sensor" evidence="2">
    <location>
        <begin position="306"/>
        <end position="431"/>
    </location>
</feature>
<dbReference type="AlphaFoldDB" id="A0A0Z8M6F3"/>
<dbReference type="Proteomes" id="UP000071962">
    <property type="component" value="Unassembled WGS sequence"/>
</dbReference>
<sequence>MSLAEHFKDFCEEELPIEESEFDKWCGRLKKITKKLNKKYYPEDDFEDIESENCYIVGSVGRGTAIAKTSDFDCIFKLPQEVYDKFNNHSGNGQSKLLQEVKNEIALSYPSTKIKGDGQVVSITFTSSPAGTIELVPAFEQDNGEFKHPDTHDGGSWKLTKPTPEISECNRLKDETEGHFINFCRLLRKWKNKNGFVFKGLLIDTMVSKYLEDENINLIRYSDYEELIPELFKFLSEQDKERSYWFALGSNQQIENSDNGKFITKAKKTYNLLKDSTSLIKDYREIFGNQFAKSDSSASNMIAPEEQFIEDMFPIHIRYNLELDCDVTQKGFRKYTLRNILSRGFKLKDKKSLDFYILNTSIPSALSGVEFFWKVRNVGVEAIKRGRERGQIIKGGTKKHENTEFKGMHYVECYAIHEGVVIARGRIEVPIDPYSKIHSI</sequence>
<dbReference type="Proteomes" id="UP000075193">
    <property type="component" value="Unassembled WGS sequence"/>
</dbReference>
<dbReference type="InterPro" id="IPR006116">
    <property type="entry name" value="NT_2-5OAS_ClassI-CCAase"/>
</dbReference>
<reference evidence="6 7" key="1">
    <citation type="submission" date="2016-02" db="EMBL/GenBank/DDBJ databases">
        <authorList>
            <consortium name="Pathogen Informatics"/>
        </authorList>
    </citation>
    <scope>NUCLEOTIDE SEQUENCE [LARGE SCALE GENOMIC DNA]</scope>
    <source>
        <strain evidence="3 7">LSS44</strain>
        <strain evidence="4 8">LSS79</strain>
        <strain evidence="5 6">SS1062</strain>
    </source>
</reference>
<evidence type="ECO:0000313" key="5">
    <source>
        <dbReference type="EMBL" id="CYW73965.1"/>
    </source>
</evidence>
<accession>A0A0Z8M6F3</accession>
<protein>
    <recommendedName>
        <fullName evidence="2">Adenylyl/Guanylyl and SMODS C-terminal sensor domain-containing protein</fullName>
    </recommendedName>
</protein>
<dbReference type="Pfam" id="PF18144">
    <property type="entry name" value="SMODS"/>
    <property type="match status" value="1"/>
</dbReference>
<dbReference type="EMBL" id="FIKT01000004">
    <property type="protein sequence ID" value="CYW73965.1"/>
    <property type="molecule type" value="Genomic_DNA"/>
</dbReference>